<gene>
    <name evidence="1" type="ORF">B0T19DRAFT_408218</name>
</gene>
<organism evidence="1 2">
    <name type="scientific">Cercophora scortea</name>
    <dbReference type="NCBI Taxonomy" id="314031"/>
    <lineage>
        <taxon>Eukaryota</taxon>
        <taxon>Fungi</taxon>
        <taxon>Dikarya</taxon>
        <taxon>Ascomycota</taxon>
        <taxon>Pezizomycotina</taxon>
        <taxon>Sordariomycetes</taxon>
        <taxon>Sordariomycetidae</taxon>
        <taxon>Sordariales</taxon>
        <taxon>Lasiosphaeriaceae</taxon>
        <taxon>Cercophora</taxon>
    </lineage>
</organism>
<reference evidence="1" key="1">
    <citation type="journal article" date="2023" name="Mol. Phylogenet. Evol.">
        <title>Genome-scale phylogeny and comparative genomics of the fungal order Sordariales.</title>
        <authorList>
            <person name="Hensen N."/>
            <person name="Bonometti L."/>
            <person name="Westerberg I."/>
            <person name="Brannstrom I.O."/>
            <person name="Guillou S."/>
            <person name="Cros-Aarteil S."/>
            <person name="Calhoun S."/>
            <person name="Haridas S."/>
            <person name="Kuo A."/>
            <person name="Mondo S."/>
            <person name="Pangilinan J."/>
            <person name="Riley R."/>
            <person name="LaButti K."/>
            <person name="Andreopoulos B."/>
            <person name="Lipzen A."/>
            <person name="Chen C."/>
            <person name="Yan M."/>
            <person name="Daum C."/>
            <person name="Ng V."/>
            <person name="Clum A."/>
            <person name="Steindorff A."/>
            <person name="Ohm R.A."/>
            <person name="Martin F."/>
            <person name="Silar P."/>
            <person name="Natvig D.O."/>
            <person name="Lalanne C."/>
            <person name="Gautier V."/>
            <person name="Ament-Velasquez S.L."/>
            <person name="Kruys A."/>
            <person name="Hutchinson M.I."/>
            <person name="Powell A.J."/>
            <person name="Barry K."/>
            <person name="Miller A.N."/>
            <person name="Grigoriev I.V."/>
            <person name="Debuchy R."/>
            <person name="Gladieux P."/>
            <person name="Hiltunen Thoren M."/>
            <person name="Johannesson H."/>
        </authorList>
    </citation>
    <scope>NUCLEOTIDE SEQUENCE</scope>
    <source>
        <strain evidence="1">SMH4131-1</strain>
    </source>
</reference>
<dbReference type="EMBL" id="JAUEPO010000001">
    <property type="protein sequence ID" value="KAK3336012.1"/>
    <property type="molecule type" value="Genomic_DNA"/>
</dbReference>
<proteinExistence type="predicted"/>
<keyword evidence="2" id="KW-1185">Reference proteome</keyword>
<comment type="caution">
    <text evidence="1">The sequence shown here is derived from an EMBL/GenBank/DDBJ whole genome shotgun (WGS) entry which is preliminary data.</text>
</comment>
<name>A0AAE0J3S9_9PEZI</name>
<reference evidence="1" key="2">
    <citation type="submission" date="2023-06" db="EMBL/GenBank/DDBJ databases">
        <authorList>
            <consortium name="Lawrence Berkeley National Laboratory"/>
            <person name="Haridas S."/>
            <person name="Hensen N."/>
            <person name="Bonometti L."/>
            <person name="Westerberg I."/>
            <person name="Brannstrom I.O."/>
            <person name="Guillou S."/>
            <person name="Cros-Aarteil S."/>
            <person name="Calhoun S."/>
            <person name="Kuo A."/>
            <person name="Mondo S."/>
            <person name="Pangilinan J."/>
            <person name="Riley R."/>
            <person name="Labutti K."/>
            <person name="Andreopoulos B."/>
            <person name="Lipzen A."/>
            <person name="Chen C."/>
            <person name="Yanf M."/>
            <person name="Daum C."/>
            <person name="Ng V."/>
            <person name="Clum A."/>
            <person name="Steindorff A."/>
            <person name="Ohm R."/>
            <person name="Martin F."/>
            <person name="Silar P."/>
            <person name="Natvig D."/>
            <person name="Lalanne C."/>
            <person name="Gautier V."/>
            <person name="Ament-Velasquez S.L."/>
            <person name="Kruys A."/>
            <person name="Hutchinson M.I."/>
            <person name="Powell A.J."/>
            <person name="Barry K."/>
            <person name="Miller A.N."/>
            <person name="Grigoriev I.V."/>
            <person name="Debuchy R."/>
            <person name="Gladieux P."/>
            <person name="Thoren M.H."/>
            <person name="Johannesson H."/>
        </authorList>
    </citation>
    <scope>NUCLEOTIDE SEQUENCE</scope>
    <source>
        <strain evidence="1">SMH4131-1</strain>
    </source>
</reference>
<accession>A0AAE0J3S9</accession>
<sequence>MASWPRLPFLLVRAAKLWEGVRPRPLLGSCRARRRHLFPDHGHLDLVCLPGNNRCMLLFVSNFWAWKSRTRKPNHHSRETLAFSARQHHGERTQRSSGSCLRMYICVHEHMGGCS</sequence>
<evidence type="ECO:0000313" key="1">
    <source>
        <dbReference type="EMBL" id="KAK3336012.1"/>
    </source>
</evidence>
<dbReference type="Proteomes" id="UP001286456">
    <property type="component" value="Unassembled WGS sequence"/>
</dbReference>
<protein>
    <submittedName>
        <fullName evidence="1">Uncharacterized protein</fullName>
    </submittedName>
</protein>
<evidence type="ECO:0000313" key="2">
    <source>
        <dbReference type="Proteomes" id="UP001286456"/>
    </source>
</evidence>
<dbReference type="AlphaFoldDB" id="A0AAE0J3S9"/>